<organism evidence="1">
    <name type="scientific">marine sediment metagenome</name>
    <dbReference type="NCBI Taxonomy" id="412755"/>
    <lineage>
        <taxon>unclassified sequences</taxon>
        <taxon>metagenomes</taxon>
        <taxon>ecological metagenomes</taxon>
    </lineage>
</organism>
<dbReference type="EMBL" id="LAZR01052690">
    <property type="protein sequence ID" value="KKK82408.1"/>
    <property type="molecule type" value="Genomic_DNA"/>
</dbReference>
<protein>
    <submittedName>
        <fullName evidence="1">Uncharacterized protein</fullName>
    </submittedName>
</protein>
<proteinExistence type="predicted"/>
<dbReference type="AlphaFoldDB" id="A0A0F8YM11"/>
<accession>A0A0F8YM11</accession>
<feature type="non-terminal residue" evidence="1">
    <location>
        <position position="209"/>
    </location>
</feature>
<gene>
    <name evidence="1" type="ORF">LCGC14_2803700</name>
</gene>
<comment type="caution">
    <text evidence="1">The sequence shown here is derived from an EMBL/GenBank/DDBJ whole genome shotgun (WGS) entry which is preliminary data.</text>
</comment>
<sequence>MPTAPIIQLAYRGIQHFENLIEKEIPFSFPRYGDGEFSSILGYSGKNCDGVRYTEELRNSLLETLINPHLNDEYYYGILAVALRFYRPYIEKFTSIHNLKMTWTEATFLVAANRHGKFSCFLDTLRKRPLLYVGPTYLRKLPDVLGLKIDYFIEIPEKTAFEQREVIRNEILIAPSKADFIGFSAGPASKWLIWSLFPDIGDKYTLFDF</sequence>
<name>A0A0F8YM11_9ZZZZ</name>
<reference evidence="1" key="1">
    <citation type="journal article" date="2015" name="Nature">
        <title>Complex archaea that bridge the gap between prokaryotes and eukaryotes.</title>
        <authorList>
            <person name="Spang A."/>
            <person name="Saw J.H."/>
            <person name="Jorgensen S.L."/>
            <person name="Zaremba-Niedzwiedzka K."/>
            <person name="Martijn J."/>
            <person name="Lind A.E."/>
            <person name="van Eijk R."/>
            <person name="Schleper C."/>
            <person name="Guy L."/>
            <person name="Ettema T.J."/>
        </authorList>
    </citation>
    <scope>NUCLEOTIDE SEQUENCE</scope>
</reference>
<evidence type="ECO:0000313" key="1">
    <source>
        <dbReference type="EMBL" id="KKK82408.1"/>
    </source>
</evidence>